<evidence type="ECO:0000259" key="1">
    <source>
        <dbReference type="Pfam" id="PF08349"/>
    </source>
</evidence>
<name>A0ABZ3CJ12_9STAP</name>
<gene>
    <name evidence="2" type="ORF">RQP18_02355</name>
</gene>
<dbReference type="EMBL" id="CP138333">
    <property type="protein sequence ID" value="WZX30036.1"/>
    <property type="molecule type" value="Genomic_DNA"/>
</dbReference>
<dbReference type="Proteomes" id="UP001455384">
    <property type="component" value="Chromosome"/>
</dbReference>
<reference evidence="3" key="1">
    <citation type="submission" date="2023-10" db="EMBL/GenBank/DDBJ databases">
        <title>Genome analysis and identification of Salinococcus sp. Bachu38 nov., a PGPR from the rhizosphere of Tamarix.</title>
        <authorList>
            <person name="Liang Z."/>
            <person name="Zhang X."/>
            <person name="Jia J."/>
            <person name="Chen X."/>
            <person name="Wang Y."/>
            <person name="Wang Q."/>
            <person name="Wang R."/>
        </authorList>
    </citation>
    <scope>NUCLEOTIDE SEQUENCE [LARGE SCALE GENOMIC DNA]</scope>
    <source>
        <strain evidence="3">Bachu38</strain>
    </source>
</reference>
<dbReference type="Pfam" id="PF08349">
    <property type="entry name" value="DUF1722"/>
    <property type="match status" value="1"/>
</dbReference>
<sequence length="125" mass="14995">MKERERTEQLWVREKYRVMFHSQKHYNEIREALKGESSYEEAEALVNDALEVQPTKGSMMNAIDHMWGYFRDVCDEEERAEYKRLKEEFLQGRAAPETLLAFIGSLAEKYKRQYLLRSSIIEMHK</sequence>
<dbReference type="RefSeq" id="WP_342388563.1">
    <property type="nucleotide sequence ID" value="NZ_CP138333.2"/>
</dbReference>
<accession>A0ABZ3CJ12</accession>
<evidence type="ECO:0000313" key="2">
    <source>
        <dbReference type="EMBL" id="WZX30036.1"/>
    </source>
</evidence>
<protein>
    <submittedName>
        <fullName evidence="2">YbgA family protein</fullName>
    </submittedName>
</protein>
<keyword evidence="3" id="KW-1185">Reference proteome</keyword>
<feature type="domain" description="DUF1722" evidence="1">
    <location>
        <begin position="15"/>
        <end position="124"/>
    </location>
</feature>
<proteinExistence type="predicted"/>
<evidence type="ECO:0000313" key="3">
    <source>
        <dbReference type="Proteomes" id="UP001455384"/>
    </source>
</evidence>
<organism evidence="2 3">
    <name type="scientific">Salinicoccus bachuensis</name>
    <dbReference type="NCBI Taxonomy" id="3136731"/>
    <lineage>
        <taxon>Bacteria</taxon>
        <taxon>Bacillati</taxon>
        <taxon>Bacillota</taxon>
        <taxon>Bacilli</taxon>
        <taxon>Bacillales</taxon>
        <taxon>Staphylococcaceae</taxon>
        <taxon>Salinicoccus</taxon>
    </lineage>
</organism>
<dbReference type="InterPro" id="IPR013560">
    <property type="entry name" value="DUF1722"/>
</dbReference>